<protein>
    <recommendedName>
        <fullName evidence="3">DDE-1 domain-containing protein</fullName>
    </recommendedName>
</protein>
<dbReference type="AlphaFoldDB" id="A0AAD4HDI4"/>
<evidence type="ECO:0000313" key="1">
    <source>
        <dbReference type="EMBL" id="KAG1887979.1"/>
    </source>
</evidence>
<dbReference type="GeneID" id="64667589"/>
<gene>
    <name evidence="1" type="ORF">F5891DRAFT_890970</name>
</gene>
<evidence type="ECO:0008006" key="3">
    <source>
        <dbReference type="Google" id="ProtNLM"/>
    </source>
</evidence>
<reference evidence="1" key="1">
    <citation type="journal article" date="2020" name="New Phytol.">
        <title>Comparative genomics reveals dynamic genome evolution in host specialist ectomycorrhizal fungi.</title>
        <authorList>
            <person name="Lofgren L.A."/>
            <person name="Nguyen N.H."/>
            <person name="Vilgalys R."/>
            <person name="Ruytinx J."/>
            <person name="Liao H.L."/>
            <person name="Branco S."/>
            <person name="Kuo A."/>
            <person name="LaButti K."/>
            <person name="Lipzen A."/>
            <person name="Andreopoulos W."/>
            <person name="Pangilinan J."/>
            <person name="Riley R."/>
            <person name="Hundley H."/>
            <person name="Na H."/>
            <person name="Barry K."/>
            <person name="Grigoriev I.V."/>
            <person name="Stajich J.E."/>
            <person name="Kennedy P.G."/>
        </authorList>
    </citation>
    <scope>NUCLEOTIDE SEQUENCE</scope>
    <source>
        <strain evidence="1">FC203</strain>
    </source>
</reference>
<dbReference type="RefSeq" id="XP_041217055.1">
    <property type="nucleotide sequence ID" value="XM_041373291.1"/>
</dbReference>
<comment type="caution">
    <text evidence="1">The sequence shown here is derived from an EMBL/GenBank/DDBJ whole genome shotgun (WGS) entry which is preliminary data.</text>
</comment>
<feature type="non-terminal residue" evidence="1">
    <location>
        <position position="1"/>
    </location>
</feature>
<sequence length="203" mass="23239">YTIRQGTRAAQKLPPNVDDVCRQQFLRLSLTICDDVIPYPEFLVNIDQTNVIYQPAKGCTYERIGSKQVAIVGQEEKRAFTLLVGISAAGDLLPFNIVHDGKSKCSLPSPNVPCYNEALELKFQFVFSNTDTYWATFETMCTYVTGILVPFWIEKKQQRGVPLNQPCILQLDCWSVHRSVAFRTWLDVNYEWIRYRFVPAGTT</sequence>
<proteinExistence type="predicted"/>
<accession>A0AAD4HDI4</accession>
<dbReference type="Proteomes" id="UP001195769">
    <property type="component" value="Unassembled WGS sequence"/>
</dbReference>
<organism evidence="1 2">
    <name type="scientific">Suillus fuscotomentosus</name>
    <dbReference type="NCBI Taxonomy" id="1912939"/>
    <lineage>
        <taxon>Eukaryota</taxon>
        <taxon>Fungi</taxon>
        <taxon>Dikarya</taxon>
        <taxon>Basidiomycota</taxon>
        <taxon>Agaricomycotina</taxon>
        <taxon>Agaricomycetes</taxon>
        <taxon>Agaricomycetidae</taxon>
        <taxon>Boletales</taxon>
        <taxon>Suillineae</taxon>
        <taxon>Suillaceae</taxon>
        <taxon>Suillus</taxon>
    </lineage>
</organism>
<keyword evidence="2" id="KW-1185">Reference proteome</keyword>
<dbReference type="EMBL" id="JABBWK010000187">
    <property type="protein sequence ID" value="KAG1887979.1"/>
    <property type="molecule type" value="Genomic_DNA"/>
</dbReference>
<evidence type="ECO:0000313" key="2">
    <source>
        <dbReference type="Proteomes" id="UP001195769"/>
    </source>
</evidence>
<name>A0AAD4HDI4_9AGAM</name>
<feature type="non-terminal residue" evidence="1">
    <location>
        <position position="203"/>
    </location>
</feature>